<evidence type="ECO:0000256" key="2">
    <source>
        <dbReference type="SAM" id="SignalP"/>
    </source>
</evidence>
<protein>
    <recommendedName>
        <fullName evidence="5">Secreted protein</fullName>
    </recommendedName>
</protein>
<keyword evidence="2" id="KW-0732">Signal</keyword>
<feature type="region of interest" description="Disordered" evidence="1">
    <location>
        <begin position="20"/>
        <end position="60"/>
    </location>
</feature>
<evidence type="ECO:0008006" key="5">
    <source>
        <dbReference type="Google" id="ProtNLM"/>
    </source>
</evidence>
<evidence type="ECO:0000313" key="3">
    <source>
        <dbReference type="EMBL" id="MBF9141318.1"/>
    </source>
</evidence>
<name>A0A931BJE7_9BACT</name>
<dbReference type="RefSeq" id="WP_196285692.1">
    <property type="nucleotide sequence ID" value="NZ_JADQDP010000002.1"/>
</dbReference>
<feature type="signal peptide" evidence="2">
    <location>
        <begin position="1"/>
        <end position="21"/>
    </location>
</feature>
<sequence length="125" mass="13625">MFRYLFASLLLLAVAATDASAQSRSKKLTPYSTRGPRKVKTAVKINPHTGKPYGAGVPEDIRNGSMYLAPATPMRRQVGYTNNGGYNDNRTPRPRYAKPANSSLSRDSNLPTAPASKTKVKAKKK</sequence>
<dbReference type="EMBL" id="JADQDP010000002">
    <property type="protein sequence ID" value="MBF9141318.1"/>
    <property type="molecule type" value="Genomic_DNA"/>
</dbReference>
<evidence type="ECO:0000313" key="4">
    <source>
        <dbReference type="Proteomes" id="UP000645610"/>
    </source>
</evidence>
<dbReference type="AlphaFoldDB" id="A0A931BJE7"/>
<feature type="chain" id="PRO_5037181778" description="Secreted protein" evidence="2">
    <location>
        <begin position="22"/>
        <end position="125"/>
    </location>
</feature>
<feature type="compositionally biased region" description="Polar residues" evidence="1">
    <location>
        <begin position="79"/>
        <end position="89"/>
    </location>
</feature>
<organism evidence="3 4">
    <name type="scientific">Hymenobacter properus</name>
    <dbReference type="NCBI Taxonomy" id="2791026"/>
    <lineage>
        <taxon>Bacteria</taxon>
        <taxon>Pseudomonadati</taxon>
        <taxon>Bacteroidota</taxon>
        <taxon>Cytophagia</taxon>
        <taxon>Cytophagales</taxon>
        <taxon>Hymenobacteraceae</taxon>
        <taxon>Hymenobacter</taxon>
    </lineage>
</organism>
<accession>A0A931BJE7</accession>
<proteinExistence type="predicted"/>
<gene>
    <name evidence="3" type="ORF">I2I01_06710</name>
</gene>
<dbReference type="Proteomes" id="UP000645610">
    <property type="component" value="Unassembled WGS sequence"/>
</dbReference>
<feature type="region of interest" description="Disordered" evidence="1">
    <location>
        <begin position="72"/>
        <end position="125"/>
    </location>
</feature>
<feature type="compositionally biased region" description="Polar residues" evidence="1">
    <location>
        <begin position="100"/>
        <end position="110"/>
    </location>
</feature>
<comment type="caution">
    <text evidence="3">The sequence shown here is derived from an EMBL/GenBank/DDBJ whole genome shotgun (WGS) entry which is preliminary data.</text>
</comment>
<keyword evidence="4" id="KW-1185">Reference proteome</keyword>
<evidence type="ECO:0000256" key="1">
    <source>
        <dbReference type="SAM" id="MobiDB-lite"/>
    </source>
</evidence>
<reference evidence="3 4" key="1">
    <citation type="submission" date="2020-11" db="EMBL/GenBank/DDBJ databases">
        <authorList>
            <person name="Kim M.K."/>
        </authorList>
    </citation>
    <scope>NUCLEOTIDE SEQUENCE [LARGE SCALE GENOMIC DNA]</scope>
    <source>
        <strain evidence="3 4">BT439</strain>
    </source>
</reference>